<dbReference type="AlphaFoldDB" id="A0AAD7A815"/>
<reference evidence="2" key="1">
    <citation type="submission" date="2023-03" db="EMBL/GenBank/DDBJ databases">
        <title>Massive genome expansion in bonnet fungi (Mycena s.s.) driven by repeated elements and novel gene families across ecological guilds.</title>
        <authorList>
            <consortium name="Lawrence Berkeley National Laboratory"/>
            <person name="Harder C.B."/>
            <person name="Miyauchi S."/>
            <person name="Viragh M."/>
            <person name="Kuo A."/>
            <person name="Thoen E."/>
            <person name="Andreopoulos B."/>
            <person name="Lu D."/>
            <person name="Skrede I."/>
            <person name="Drula E."/>
            <person name="Henrissat B."/>
            <person name="Morin E."/>
            <person name="Kohler A."/>
            <person name="Barry K."/>
            <person name="LaButti K."/>
            <person name="Morin E."/>
            <person name="Salamov A."/>
            <person name="Lipzen A."/>
            <person name="Mereny Z."/>
            <person name="Hegedus B."/>
            <person name="Baldrian P."/>
            <person name="Stursova M."/>
            <person name="Weitz H."/>
            <person name="Taylor A."/>
            <person name="Grigoriev I.V."/>
            <person name="Nagy L.G."/>
            <person name="Martin F."/>
            <person name="Kauserud H."/>
        </authorList>
    </citation>
    <scope>NUCLEOTIDE SEQUENCE</scope>
    <source>
        <strain evidence="2">CBHHK002</strain>
    </source>
</reference>
<feature type="region of interest" description="Disordered" evidence="1">
    <location>
        <begin position="1"/>
        <end position="69"/>
    </location>
</feature>
<accession>A0AAD7A815</accession>
<comment type="caution">
    <text evidence="2">The sequence shown here is derived from an EMBL/GenBank/DDBJ whole genome shotgun (WGS) entry which is preliminary data.</text>
</comment>
<evidence type="ECO:0000256" key="1">
    <source>
        <dbReference type="SAM" id="MobiDB-lite"/>
    </source>
</evidence>
<feature type="region of interest" description="Disordered" evidence="1">
    <location>
        <begin position="184"/>
        <end position="212"/>
    </location>
</feature>
<protein>
    <submittedName>
        <fullName evidence="2">Uncharacterized protein</fullName>
    </submittedName>
</protein>
<keyword evidence="3" id="KW-1185">Reference proteome</keyword>
<evidence type="ECO:0000313" key="3">
    <source>
        <dbReference type="Proteomes" id="UP001218218"/>
    </source>
</evidence>
<dbReference type="Proteomes" id="UP001218218">
    <property type="component" value="Unassembled WGS sequence"/>
</dbReference>
<proteinExistence type="predicted"/>
<organism evidence="2 3">
    <name type="scientific">Mycena albidolilacea</name>
    <dbReference type="NCBI Taxonomy" id="1033008"/>
    <lineage>
        <taxon>Eukaryota</taxon>
        <taxon>Fungi</taxon>
        <taxon>Dikarya</taxon>
        <taxon>Basidiomycota</taxon>
        <taxon>Agaricomycotina</taxon>
        <taxon>Agaricomycetes</taxon>
        <taxon>Agaricomycetidae</taxon>
        <taxon>Agaricales</taxon>
        <taxon>Marasmiineae</taxon>
        <taxon>Mycenaceae</taxon>
        <taxon>Mycena</taxon>
    </lineage>
</organism>
<dbReference type="EMBL" id="JARIHO010000013">
    <property type="protein sequence ID" value="KAJ7351616.1"/>
    <property type="molecule type" value="Genomic_DNA"/>
</dbReference>
<gene>
    <name evidence="2" type="ORF">DFH08DRAFT_993284</name>
</gene>
<name>A0AAD7A815_9AGAR</name>
<feature type="compositionally biased region" description="Polar residues" evidence="1">
    <location>
        <begin position="7"/>
        <end position="32"/>
    </location>
</feature>
<evidence type="ECO:0000313" key="2">
    <source>
        <dbReference type="EMBL" id="KAJ7351616.1"/>
    </source>
</evidence>
<sequence>MHHRSCDSMQQGESQLPNSSAKASREPSSQTAHAGGKTRGKKEIEGRKKTKNRKNAERSVTHPQPSPKHSPTLWLVLNIHLHPASELQPLVPVLPCGGVHDGDFTASTPDLVSALPDVDFELALDEDLVSGLWELEDVRAAVDTAREREPLIVAAIDRLDVLPARWANPLLRLVVSAPLSAPRREGMGARVRSPPWPLEEPEVDDSGMDTEK</sequence>
<feature type="compositionally biased region" description="Acidic residues" evidence="1">
    <location>
        <begin position="199"/>
        <end position="212"/>
    </location>
</feature>